<keyword evidence="6" id="KW-1185">Reference proteome</keyword>
<proteinExistence type="inferred from homology"/>
<name>A0AA39CNC0_9EURO</name>
<evidence type="ECO:0000256" key="3">
    <source>
        <dbReference type="ARBA" id="ARBA00022589"/>
    </source>
</evidence>
<organism evidence="5 6">
    <name type="scientific">Cladophialophora chaetospira</name>
    <dbReference type="NCBI Taxonomy" id="386627"/>
    <lineage>
        <taxon>Eukaryota</taxon>
        <taxon>Fungi</taxon>
        <taxon>Dikarya</taxon>
        <taxon>Ascomycota</taxon>
        <taxon>Pezizomycotina</taxon>
        <taxon>Eurotiomycetes</taxon>
        <taxon>Chaetothyriomycetidae</taxon>
        <taxon>Chaetothyriales</taxon>
        <taxon>Herpotrichiellaceae</taxon>
        <taxon>Cladophialophora</taxon>
    </lineage>
</organism>
<dbReference type="Gene3D" id="3.40.50.720">
    <property type="entry name" value="NAD(P)-binding Rossmann-like Domain"/>
    <property type="match status" value="1"/>
</dbReference>
<evidence type="ECO:0000256" key="4">
    <source>
        <dbReference type="ARBA" id="ARBA00023002"/>
    </source>
</evidence>
<dbReference type="InterPro" id="IPR036291">
    <property type="entry name" value="NAD(P)-bd_dom_sf"/>
</dbReference>
<dbReference type="SUPFAM" id="SSF51735">
    <property type="entry name" value="NAD(P)-binding Rossmann-fold domains"/>
    <property type="match status" value="1"/>
</dbReference>
<dbReference type="NCBIfam" id="TIGR03649">
    <property type="entry name" value="ergot_EASG"/>
    <property type="match status" value="1"/>
</dbReference>
<dbReference type="AlphaFoldDB" id="A0AA39CNC0"/>
<accession>A0AA39CNC0</accession>
<comment type="pathway">
    <text evidence="1">Alkaloid biosynthesis; ergot alkaloid biosynthesis.</text>
</comment>
<evidence type="ECO:0000256" key="2">
    <source>
        <dbReference type="ARBA" id="ARBA00005372"/>
    </source>
</evidence>
<dbReference type="PANTHER" id="PTHR43162:SF1">
    <property type="entry name" value="PRESTALK A DIFFERENTIATION PROTEIN A"/>
    <property type="match status" value="1"/>
</dbReference>
<dbReference type="InterPro" id="IPR019901">
    <property type="entry name" value="Ergot_alkaloid_biosynthesis"/>
</dbReference>
<keyword evidence="3" id="KW-0017">Alkaloid metabolism</keyword>
<evidence type="ECO:0000313" key="5">
    <source>
        <dbReference type="EMBL" id="KAJ9614587.1"/>
    </source>
</evidence>
<evidence type="ECO:0000256" key="1">
    <source>
        <dbReference type="ARBA" id="ARBA00005107"/>
    </source>
</evidence>
<reference evidence="5" key="1">
    <citation type="submission" date="2022-10" db="EMBL/GenBank/DDBJ databases">
        <title>Culturing micro-colonial fungi from biological soil crusts in the Mojave desert and describing Neophaeococcomyces mojavensis, and introducing the new genera and species Taxawa tesnikishii.</title>
        <authorList>
            <person name="Kurbessoian T."/>
            <person name="Stajich J.E."/>
        </authorList>
    </citation>
    <scope>NUCLEOTIDE SEQUENCE</scope>
    <source>
        <strain evidence="5">TK_41</strain>
    </source>
</reference>
<dbReference type="GO" id="GO:0009820">
    <property type="term" value="P:alkaloid metabolic process"/>
    <property type="evidence" value="ECO:0007669"/>
    <property type="project" value="UniProtKB-KW"/>
</dbReference>
<protein>
    <submittedName>
        <fullName evidence="5">Uncharacterized protein</fullName>
    </submittedName>
</protein>
<dbReference type="PANTHER" id="PTHR43162">
    <property type="match status" value="1"/>
</dbReference>
<keyword evidence="4" id="KW-0560">Oxidoreductase</keyword>
<dbReference type="Proteomes" id="UP001172673">
    <property type="component" value="Unassembled WGS sequence"/>
</dbReference>
<comment type="caution">
    <text evidence="5">The sequence shown here is derived from an EMBL/GenBank/DDBJ whole genome shotgun (WGS) entry which is preliminary data.</text>
</comment>
<dbReference type="GO" id="GO:0016491">
    <property type="term" value="F:oxidoreductase activity"/>
    <property type="evidence" value="ECO:0007669"/>
    <property type="project" value="UniProtKB-KW"/>
</dbReference>
<evidence type="ECO:0000313" key="6">
    <source>
        <dbReference type="Proteomes" id="UP001172673"/>
    </source>
</evidence>
<dbReference type="InterPro" id="IPR051604">
    <property type="entry name" value="Ergot_Alk_Oxidoreductase"/>
</dbReference>
<gene>
    <name evidence="5" type="ORF">H2200_002724</name>
</gene>
<sequence length="278" mass="31113">MTILLTGGTGKTSLRVARLLQDGNISFLLASRRGATAAPDGMPAVNFNWLDSSTFENPFTHSLSNQETISAIYLISPEIAEPANSMNDFIDFAVQKHKVGRFVLLAGNSIEQGGIHVGKVWQHLVDIGVEYCVIRATWFMERMSEQEHLPMIKNDNKLYTACGDGKAAFISATDVAAVVFQALTERTPQHCDYRVIAKKLSSVLGRTIEHVRLSPEDNIRRYVESGFPEHYAKLLTWLETSTAQGAEERLTGDVERVTGRPPMLFDDWVRLHKNVWNH</sequence>
<dbReference type="Gene3D" id="3.90.25.10">
    <property type="entry name" value="UDP-galactose 4-epimerase, domain 1"/>
    <property type="match status" value="1"/>
</dbReference>
<comment type="similarity">
    <text evidence="2">Belongs to the fgaFS/easG family.</text>
</comment>
<dbReference type="EMBL" id="JAPDRK010000003">
    <property type="protein sequence ID" value="KAJ9614587.1"/>
    <property type="molecule type" value="Genomic_DNA"/>
</dbReference>